<dbReference type="InterPro" id="IPR013848">
    <property type="entry name" value="Methylthiotransferase_N"/>
</dbReference>
<comment type="function">
    <text evidence="1 11">Catalyzes the methylthiolation of N6-threonylcarbamoyladenosine (t(6)A), leading to the formation of 2-methylthio-N6-threonylcarbamoyladenosine (ms(2)t(6)A) at position 37 in tRNAs that read codons beginning with adenine.</text>
</comment>
<dbReference type="CDD" id="cd01335">
    <property type="entry name" value="Radical_SAM"/>
    <property type="match status" value="1"/>
</dbReference>
<dbReference type="InterPro" id="IPR007197">
    <property type="entry name" value="rSAM"/>
</dbReference>
<evidence type="ECO:0000259" key="14">
    <source>
        <dbReference type="PROSITE" id="PS51918"/>
    </source>
</evidence>
<evidence type="ECO:0000256" key="4">
    <source>
        <dbReference type="ARBA" id="ARBA00022679"/>
    </source>
</evidence>
<dbReference type="SMART" id="SM00729">
    <property type="entry name" value="Elp3"/>
    <property type="match status" value="1"/>
</dbReference>
<dbReference type="Pfam" id="PF04055">
    <property type="entry name" value="Radical_SAM"/>
    <property type="match status" value="1"/>
</dbReference>
<dbReference type="InterPro" id="IPR038135">
    <property type="entry name" value="Methylthiotransferase_N_sf"/>
</dbReference>
<sequence>MEILIINLFLLPVFSNINNDIKHIKSMKVYFESYGCTLEKSEAALYVNKMLQDGGELVDDPERADVSVIGTCVVIKHTEDHMLKRIGELSKKSRNVLVLGCLATVNGNTLESENIRVIKPREFRSFYTGTLDDVKIKEPSILDGIPINQGCTGHCNFCISHISRGKLLSRSPEKIVGQVRMQIESGIREIRITSLDTAAYGKDINTDLADLINSITGLDVDFMLRVGMMEPRNTYDILEKLIDAYKNDKVFKFLHLPVQSGDNRILDSMNREYKIEEAGHVIKRFKEEFPDMVFSTDIIAGYYTEDSESMENTYKFIETYMPDIINITRFSPRPYTPDFSRKTMPSNITKEFSKKIMEMHKEYMDEKLSRYHGRMLNVMVTERTENAYLARDVNYRPVIIKGDVKLYDRLNVEIVDHGDTYLIGKI</sequence>
<dbReference type="SFLD" id="SFLDS00029">
    <property type="entry name" value="Radical_SAM"/>
    <property type="match status" value="1"/>
</dbReference>
<evidence type="ECO:0000256" key="3">
    <source>
        <dbReference type="ARBA" id="ARBA00022485"/>
    </source>
</evidence>
<dbReference type="PaxDb" id="263820-PTO0429"/>
<keyword evidence="6 11" id="KW-0819">tRNA processing</keyword>
<dbReference type="PROSITE" id="PS50926">
    <property type="entry name" value="TRAM"/>
    <property type="match status" value="1"/>
</dbReference>
<comment type="cofactor">
    <cofactor evidence="11">
        <name>[4Fe-4S] cluster</name>
        <dbReference type="ChEBI" id="CHEBI:49883"/>
    </cofactor>
    <text evidence="11">Binds 1 or 2 [4Fe-4S] cluster. One cluster is coordinated with 3 cysteines and an exchangeable S-adenosyl-L-methionine.</text>
</comment>
<feature type="domain" description="Radical SAM core" evidence="14">
    <location>
        <begin position="137"/>
        <end position="366"/>
    </location>
</feature>
<feature type="domain" description="MTTase N-terminal" evidence="13">
    <location>
        <begin position="27"/>
        <end position="136"/>
    </location>
</feature>
<keyword evidence="8 11" id="KW-0408">Iron</keyword>
<comment type="similarity">
    <text evidence="2 11">Belongs to the methylthiotransferase family. CDKAL1 subfamily.</text>
</comment>
<evidence type="ECO:0000256" key="1">
    <source>
        <dbReference type="ARBA" id="ARBA00002399"/>
    </source>
</evidence>
<dbReference type="InterPro" id="IPR002792">
    <property type="entry name" value="TRAM_dom"/>
</dbReference>
<dbReference type="InParanoid" id="Q6L1Y8"/>
<evidence type="ECO:0000256" key="11">
    <source>
        <dbReference type="RuleBase" id="RU368081"/>
    </source>
</evidence>
<evidence type="ECO:0000256" key="10">
    <source>
        <dbReference type="ARBA" id="ARBA00051661"/>
    </source>
</evidence>
<keyword evidence="4 11" id="KW-0808">Transferase</keyword>
<evidence type="ECO:0000259" key="13">
    <source>
        <dbReference type="PROSITE" id="PS51449"/>
    </source>
</evidence>
<dbReference type="Gene3D" id="3.40.50.12160">
    <property type="entry name" value="Methylthiotransferase, N-terminal domain"/>
    <property type="match status" value="1"/>
</dbReference>
<dbReference type="PANTHER" id="PTHR11918">
    <property type="entry name" value="RADICAL SAM PROTEINS"/>
    <property type="match status" value="1"/>
</dbReference>
<dbReference type="FunCoup" id="Q6L1Y8">
    <property type="interactions" value="225"/>
</dbReference>
<dbReference type="EC" id="2.8.4.5" evidence="11"/>
<dbReference type="PANTHER" id="PTHR11918:SF45">
    <property type="entry name" value="THREONYLCARBAMOYLADENOSINE TRNA METHYLTHIOTRANSFERASE"/>
    <property type="match status" value="1"/>
</dbReference>
<dbReference type="EMBL" id="AE017261">
    <property type="protein sequence ID" value="AAT43014.1"/>
    <property type="molecule type" value="Genomic_DNA"/>
</dbReference>
<dbReference type="PATRIC" id="fig|263820.9.peg.454"/>
<dbReference type="GO" id="GO:0016491">
    <property type="term" value="F:oxidoreductase activity"/>
    <property type="evidence" value="ECO:0007669"/>
    <property type="project" value="UniProtKB-KW"/>
</dbReference>
<keyword evidence="9 11" id="KW-0411">Iron-sulfur</keyword>
<dbReference type="InterPro" id="IPR005839">
    <property type="entry name" value="Methylthiotransferase"/>
</dbReference>
<evidence type="ECO:0000313" key="16">
    <source>
        <dbReference type="Proteomes" id="UP000000438"/>
    </source>
</evidence>
<protein>
    <recommendedName>
        <fullName evidence="11">tRNA-t(6)A37 methylthiotransferase</fullName>
        <ecNumber evidence="11">2.8.4.5</ecNumber>
    </recommendedName>
</protein>
<proteinExistence type="inferred from homology"/>
<dbReference type="GO" id="GO:0046872">
    <property type="term" value="F:metal ion binding"/>
    <property type="evidence" value="ECO:0007669"/>
    <property type="project" value="UniProtKB-UniRule"/>
</dbReference>
<dbReference type="KEGG" id="pto:PTO0429"/>
<dbReference type="SUPFAM" id="SSF102114">
    <property type="entry name" value="Radical SAM enzymes"/>
    <property type="match status" value="1"/>
</dbReference>
<name>Q6L1Y8_PICTO</name>
<dbReference type="GO" id="GO:0035598">
    <property type="term" value="F:tRNA (N(6)-L-threonylcarbamoyladenosine(37)-C(2))-methylthiotransferase activity"/>
    <property type="evidence" value="ECO:0007669"/>
    <property type="project" value="UniProtKB-UniRule"/>
</dbReference>
<dbReference type="HOGENOM" id="CLU_018697_4_2_2"/>
<dbReference type="SFLD" id="SFLDG01082">
    <property type="entry name" value="B12-binding_domain_containing"/>
    <property type="match status" value="1"/>
</dbReference>
<dbReference type="eggNOG" id="arCOG01358">
    <property type="taxonomic scope" value="Archaea"/>
</dbReference>
<evidence type="ECO:0000256" key="6">
    <source>
        <dbReference type="ARBA" id="ARBA00022694"/>
    </source>
</evidence>
<dbReference type="InterPro" id="IPR006466">
    <property type="entry name" value="MiaB-like_arc_euk"/>
</dbReference>
<dbReference type="InterPro" id="IPR006638">
    <property type="entry name" value="Elp3/MiaA/NifB-like_rSAM"/>
</dbReference>
<dbReference type="PROSITE" id="PS51449">
    <property type="entry name" value="MTTASE_N"/>
    <property type="match status" value="1"/>
</dbReference>
<keyword evidence="7 11" id="KW-0479">Metal-binding</keyword>
<feature type="domain" description="TRAM" evidence="12">
    <location>
        <begin position="369"/>
        <end position="426"/>
    </location>
</feature>
<dbReference type="PROSITE" id="PS51918">
    <property type="entry name" value="RADICAL_SAM"/>
    <property type="match status" value="1"/>
</dbReference>
<keyword evidence="5 11" id="KW-0949">S-adenosyl-L-methionine</keyword>
<evidence type="ECO:0000256" key="8">
    <source>
        <dbReference type="ARBA" id="ARBA00023004"/>
    </source>
</evidence>
<dbReference type="Gene3D" id="3.80.30.20">
    <property type="entry name" value="tm_1862 like domain"/>
    <property type="match status" value="1"/>
</dbReference>
<dbReference type="NCBIfam" id="TIGR01578">
    <property type="entry name" value="MiaB-like-B"/>
    <property type="match status" value="1"/>
</dbReference>
<dbReference type="STRING" id="263820.PTO0429"/>
<dbReference type="AlphaFoldDB" id="Q6L1Y8"/>
<organism evidence="15 16">
    <name type="scientific">Picrophilus torridus (strain ATCC 700027 / DSM 9790 / JCM 10055 / NBRC 100828 / KAW 2/3)</name>
    <dbReference type="NCBI Taxonomy" id="1122961"/>
    <lineage>
        <taxon>Archaea</taxon>
        <taxon>Methanobacteriati</taxon>
        <taxon>Thermoplasmatota</taxon>
        <taxon>Thermoplasmata</taxon>
        <taxon>Thermoplasmatales</taxon>
        <taxon>Picrophilaceae</taxon>
        <taxon>Picrophilus</taxon>
    </lineage>
</organism>
<evidence type="ECO:0000313" key="15">
    <source>
        <dbReference type="EMBL" id="AAT43014.1"/>
    </source>
</evidence>
<gene>
    <name evidence="15" type="ordered locus">PTO0429</name>
</gene>
<evidence type="ECO:0000256" key="5">
    <source>
        <dbReference type="ARBA" id="ARBA00022691"/>
    </source>
</evidence>
<keyword evidence="15" id="KW-0560">Oxidoreductase</keyword>
<dbReference type="GO" id="GO:0051539">
    <property type="term" value="F:4 iron, 4 sulfur cluster binding"/>
    <property type="evidence" value="ECO:0007669"/>
    <property type="project" value="UniProtKB-UniRule"/>
</dbReference>
<dbReference type="InterPro" id="IPR058240">
    <property type="entry name" value="rSAM_sf"/>
</dbReference>
<dbReference type="Pfam" id="PF00919">
    <property type="entry name" value="UPF0004"/>
    <property type="match status" value="1"/>
</dbReference>
<keyword evidence="3 11" id="KW-0004">4Fe-4S</keyword>
<reference evidence="15 16" key="1">
    <citation type="journal article" date="2004" name="Proc. Natl. Acad. Sci. U.S.A.">
        <title>Genome sequence of Picrophilus torridus and its implications for life around pH 0.</title>
        <authorList>
            <person name="Futterer O."/>
            <person name="Angelov A."/>
            <person name="Liesegang H."/>
            <person name="Gottschalk G."/>
            <person name="Schleper C."/>
            <person name="Schepers B."/>
            <person name="Dock C."/>
            <person name="Antranikian G."/>
            <person name="Liebl W."/>
        </authorList>
    </citation>
    <scope>NUCLEOTIDE SEQUENCE [LARGE SCALE GENOMIC DNA]</scope>
    <source>
        <strain evidence="16">ATCC 700027 / DSM 9790 / JCM 10055 / NBRC 100828</strain>
    </source>
</reference>
<evidence type="ECO:0000259" key="12">
    <source>
        <dbReference type="PROSITE" id="PS50926"/>
    </source>
</evidence>
<dbReference type="Proteomes" id="UP000000438">
    <property type="component" value="Chromosome"/>
</dbReference>
<evidence type="ECO:0000256" key="7">
    <source>
        <dbReference type="ARBA" id="ARBA00022723"/>
    </source>
</evidence>
<dbReference type="InterPro" id="IPR023404">
    <property type="entry name" value="rSAM_horseshoe"/>
</dbReference>
<accession>Q6L1Y8</accession>
<evidence type="ECO:0000256" key="9">
    <source>
        <dbReference type="ARBA" id="ARBA00023014"/>
    </source>
</evidence>
<evidence type="ECO:0000256" key="2">
    <source>
        <dbReference type="ARBA" id="ARBA00008616"/>
    </source>
</evidence>
<dbReference type="NCBIfam" id="TIGR00089">
    <property type="entry name" value="MiaB/RimO family radical SAM methylthiotransferase"/>
    <property type="match status" value="1"/>
</dbReference>
<comment type="catalytic activity">
    <reaction evidence="10 11">
        <text>N(6)-L-threonylcarbamoyladenosine(37) in tRNA + (sulfur carrier)-SH + AH2 + 2 S-adenosyl-L-methionine = 2-methylsulfanyl-N(6)-L-threonylcarbamoyladenosine(37) in tRNA + (sulfur carrier)-H + 5'-deoxyadenosine + L-methionine + A + S-adenosyl-L-homocysteine + 2 H(+)</text>
        <dbReference type="Rhea" id="RHEA:37075"/>
        <dbReference type="Rhea" id="RHEA-COMP:10163"/>
        <dbReference type="Rhea" id="RHEA-COMP:11092"/>
        <dbReference type="Rhea" id="RHEA-COMP:14737"/>
        <dbReference type="Rhea" id="RHEA-COMP:14739"/>
        <dbReference type="ChEBI" id="CHEBI:13193"/>
        <dbReference type="ChEBI" id="CHEBI:15378"/>
        <dbReference type="ChEBI" id="CHEBI:17319"/>
        <dbReference type="ChEBI" id="CHEBI:17499"/>
        <dbReference type="ChEBI" id="CHEBI:29917"/>
        <dbReference type="ChEBI" id="CHEBI:57844"/>
        <dbReference type="ChEBI" id="CHEBI:57856"/>
        <dbReference type="ChEBI" id="CHEBI:59789"/>
        <dbReference type="ChEBI" id="CHEBI:64428"/>
        <dbReference type="ChEBI" id="CHEBI:74418"/>
        <dbReference type="ChEBI" id="CHEBI:74420"/>
        <dbReference type="EC" id="2.8.4.5"/>
    </reaction>
</comment>